<organism evidence="2 3">
    <name type="scientific">Ancylobacter polymorphus</name>
    <dbReference type="NCBI Taxonomy" id="223390"/>
    <lineage>
        <taxon>Bacteria</taxon>
        <taxon>Pseudomonadati</taxon>
        <taxon>Pseudomonadota</taxon>
        <taxon>Alphaproteobacteria</taxon>
        <taxon>Hyphomicrobiales</taxon>
        <taxon>Xanthobacteraceae</taxon>
        <taxon>Ancylobacter</taxon>
    </lineage>
</organism>
<keyword evidence="3" id="KW-1185">Reference proteome</keyword>
<evidence type="ECO:0000313" key="2">
    <source>
        <dbReference type="EMBL" id="MDQ0301667.1"/>
    </source>
</evidence>
<reference evidence="2 3" key="1">
    <citation type="submission" date="2023-07" db="EMBL/GenBank/DDBJ databases">
        <title>Genomic Encyclopedia of Type Strains, Phase IV (KMG-IV): sequencing the most valuable type-strain genomes for metagenomic binning, comparative biology and taxonomic classification.</title>
        <authorList>
            <person name="Goeker M."/>
        </authorList>
    </citation>
    <scope>NUCLEOTIDE SEQUENCE [LARGE SCALE GENOMIC DNA]</scope>
    <source>
        <strain evidence="2 3">DSM 2457</strain>
    </source>
</reference>
<evidence type="ECO:0000256" key="1">
    <source>
        <dbReference type="SAM" id="MobiDB-lite"/>
    </source>
</evidence>
<dbReference type="Proteomes" id="UP001224682">
    <property type="component" value="Unassembled WGS sequence"/>
</dbReference>
<accession>A0ABU0B765</accession>
<name>A0ABU0B765_9HYPH</name>
<feature type="compositionally biased region" description="Basic residues" evidence="1">
    <location>
        <begin position="19"/>
        <end position="30"/>
    </location>
</feature>
<protein>
    <submittedName>
        <fullName evidence="2">Uncharacterized protein</fullName>
    </submittedName>
</protein>
<sequence>MSIELGPGQSKGAAAFPHCRGRPSRGRPLRSRGFDEVGGDLRILIGVVDREHHIVFAQRLKRRDQCSRVTYARGGDGDVAFDDRRGKGVRRERLAEIEFPSAVEAPEQEGQCLAHMAENDLRLGKAGECSAEDKPQCMGCGLGRPGPDRTTDFGAMGEHGRMVGHGAGMQIDRDVQFLDTLPEGQIAVLVEIMPVGLAVDERSPETELPDGTFEFGRSGLGILQGEMSKAGIAIGPLLNLARKEIIGAVGEPDGFLRIAHALDPRRGDREHHQINAGSVHHLKPHLVEVGQATFDIRKKRVAPGRSCHVFPELRGSEMLFKRDLAHVPLLYDCRCRMAPPSDYGLGAGHASAGDLVILS</sequence>
<dbReference type="EMBL" id="JAUSUI010000001">
    <property type="protein sequence ID" value="MDQ0301667.1"/>
    <property type="molecule type" value="Genomic_DNA"/>
</dbReference>
<comment type="caution">
    <text evidence="2">The sequence shown here is derived from an EMBL/GenBank/DDBJ whole genome shotgun (WGS) entry which is preliminary data.</text>
</comment>
<feature type="region of interest" description="Disordered" evidence="1">
    <location>
        <begin position="1"/>
        <end position="31"/>
    </location>
</feature>
<gene>
    <name evidence="2" type="ORF">J2S75_000678</name>
</gene>
<proteinExistence type="predicted"/>
<evidence type="ECO:0000313" key="3">
    <source>
        <dbReference type="Proteomes" id="UP001224682"/>
    </source>
</evidence>